<name>X1QVI9_9ZZZZ</name>
<dbReference type="EMBL" id="BARW01001244">
    <property type="protein sequence ID" value="GAI72572.1"/>
    <property type="molecule type" value="Genomic_DNA"/>
</dbReference>
<protein>
    <submittedName>
        <fullName evidence="1">Uncharacterized protein</fullName>
    </submittedName>
</protein>
<sequence>MTNRKICLKCLDIKYSGEHCKYCGEKLVDFTLTCECGAEIDPNFWLRFFPPWGKRIYNKHCPDCGRDIRKPVKDYLRELRWLFSQAK</sequence>
<organism evidence="1">
    <name type="scientific">marine sediment metagenome</name>
    <dbReference type="NCBI Taxonomy" id="412755"/>
    <lineage>
        <taxon>unclassified sequences</taxon>
        <taxon>metagenomes</taxon>
        <taxon>ecological metagenomes</taxon>
    </lineage>
</organism>
<comment type="caution">
    <text evidence="1">The sequence shown here is derived from an EMBL/GenBank/DDBJ whole genome shotgun (WGS) entry which is preliminary data.</text>
</comment>
<dbReference type="AlphaFoldDB" id="X1QVI9"/>
<evidence type="ECO:0000313" key="1">
    <source>
        <dbReference type="EMBL" id="GAI72572.1"/>
    </source>
</evidence>
<accession>X1QVI9</accession>
<proteinExistence type="predicted"/>
<gene>
    <name evidence="1" type="ORF">S12H4_04156</name>
</gene>
<reference evidence="1" key="1">
    <citation type="journal article" date="2014" name="Front. Microbiol.">
        <title>High frequency of phylogenetically diverse reductive dehalogenase-homologous genes in deep subseafloor sedimentary metagenomes.</title>
        <authorList>
            <person name="Kawai M."/>
            <person name="Futagami T."/>
            <person name="Toyoda A."/>
            <person name="Takaki Y."/>
            <person name="Nishi S."/>
            <person name="Hori S."/>
            <person name="Arai W."/>
            <person name="Tsubouchi T."/>
            <person name="Morono Y."/>
            <person name="Uchiyama I."/>
            <person name="Ito T."/>
            <person name="Fujiyama A."/>
            <person name="Inagaki F."/>
            <person name="Takami H."/>
        </authorList>
    </citation>
    <scope>NUCLEOTIDE SEQUENCE</scope>
    <source>
        <strain evidence="1">Expedition CK06-06</strain>
    </source>
</reference>